<accession>A0A401U9W0</accession>
<comment type="caution">
    <text evidence="2">The sequence shown here is derived from an EMBL/GenBank/DDBJ whole genome shotgun (WGS) entry which is preliminary data.</text>
</comment>
<gene>
    <name evidence="2" type="ORF">SanaruYs_18900</name>
</gene>
<proteinExistence type="predicted"/>
<dbReference type="Gene3D" id="3.10.180.10">
    <property type="entry name" value="2,3-Dihydroxybiphenyl 1,2-Dioxygenase, domain 1"/>
    <property type="match status" value="1"/>
</dbReference>
<dbReference type="EMBL" id="BHXQ01000003">
    <property type="protein sequence ID" value="GCC51662.1"/>
    <property type="molecule type" value="Genomic_DNA"/>
</dbReference>
<dbReference type="InterPro" id="IPR029068">
    <property type="entry name" value="Glyas_Bleomycin-R_OHBP_Dase"/>
</dbReference>
<feature type="domain" description="Glyoxalase/fosfomycin resistance/dioxygenase" evidence="1">
    <location>
        <begin position="15"/>
        <end position="121"/>
    </location>
</feature>
<organism evidence="2 3">
    <name type="scientific">Chryseotalea sanaruensis</name>
    <dbReference type="NCBI Taxonomy" id="2482724"/>
    <lineage>
        <taxon>Bacteria</taxon>
        <taxon>Pseudomonadati</taxon>
        <taxon>Bacteroidota</taxon>
        <taxon>Cytophagia</taxon>
        <taxon>Cytophagales</taxon>
        <taxon>Chryseotaleaceae</taxon>
        <taxon>Chryseotalea</taxon>
    </lineage>
</organism>
<dbReference type="SUPFAM" id="SSF54593">
    <property type="entry name" value="Glyoxalase/Bleomycin resistance protein/Dihydroxybiphenyl dioxygenase"/>
    <property type="match status" value="1"/>
</dbReference>
<sequence length="133" mass="14902">MNLKLIQPMKSISPNIFVNDIKATITFYSTLGFTLADEVTTPDGEKIFALMKNGSVTFMFQTLASIEGIHPMVSRSNGGSLLLYISVDNIRQYYDQIKGKVDGLTELNKTFYGATEFSLIDNNNYLLTFAEHE</sequence>
<dbReference type="Pfam" id="PF00903">
    <property type="entry name" value="Glyoxalase"/>
    <property type="match status" value="1"/>
</dbReference>
<evidence type="ECO:0000259" key="1">
    <source>
        <dbReference type="Pfam" id="PF00903"/>
    </source>
</evidence>
<dbReference type="Proteomes" id="UP000288227">
    <property type="component" value="Unassembled WGS sequence"/>
</dbReference>
<protein>
    <submittedName>
        <fullName evidence="2">Glyoxalase</fullName>
    </submittedName>
</protein>
<name>A0A401U9W0_9BACT</name>
<evidence type="ECO:0000313" key="3">
    <source>
        <dbReference type="Proteomes" id="UP000288227"/>
    </source>
</evidence>
<dbReference type="AlphaFoldDB" id="A0A401U9W0"/>
<evidence type="ECO:0000313" key="2">
    <source>
        <dbReference type="EMBL" id="GCC51662.1"/>
    </source>
</evidence>
<reference evidence="2 3" key="1">
    <citation type="submission" date="2018-11" db="EMBL/GenBank/DDBJ databases">
        <title>Chryseotalea sanarue gen. nov., sp., nov., a member of the family Cytophagaceae, isolated from a brackish lake in Hamamatsu Japan.</title>
        <authorList>
            <person name="Maejima Y."/>
            <person name="Iino T."/>
            <person name="Muraguchi Y."/>
            <person name="Fukuda K."/>
            <person name="Ohkuma M."/>
            <person name="Moriuchi R."/>
            <person name="Dohra H."/>
            <person name="Kimbara K."/>
            <person name="Shintani M."/>
        </authorList>
    </citation>
    <scope>NUCLEOTIDE SEQUENCE [LARGE SCALE GENOMIC DNA]</scope>
    <source>
        <strain evidence="2 3">Ys</strain>
    </source>
</reference>
<keyword evidence="3" id="KW-1185">Reference proteome</keyword>
<dbReference type="InterPro" id="IPR004360">
    <property type="entry name" value="Glyas_Fos-R_dOase_dom"/>
</dbReference>